<accession>A0AAE1BF42</accession>
<evidence type="ECO:0000313" key="1">
    <source>
        <dbReference type="EMBL" id="KAK3848903.1"/>
    </source>
</evidence>
<name>A0AAE1BF42_PETCI</name>
<feature type="non-terminal residue" evidence="1">
    <location>
        <position position="48"/>
    </location>
</feature>
<keyword evidence="2" id="KW-1185">Reference proteome</keyword>
<comment type="caution">
    <text evidence="1">The sequence shown here is derived from an EMBL/GenBank/DDBJ whole genome shotgun (WGS) entry which is preliminary data.</text>
</comment>
<gene>
    <name evidence="1" type="ORF">Pcinc_044320</name>
</gene>
<proteinExistence type="predicted"/>
<reference evidence="1" key="1">
    <citation type="submission" date="2023-10" db="EMBL/GenBank/DDBJ databases">
        <title>Genome assemblies of two species of porcelain crab, Petrolisthes cinctipes and Petrolisthes manimaculis (Anomura: Porcellanidae).</title>
        <authorList>
            <person name="Angst P."/>
        </authorList>
    </citation>
    <scope>NUCLEOTIDE SEQUENCE</scope>
    <source>
        <strain evidence="1">PB745_01</strain>
        <tissue evidence="1">Gill</tissue>
    </source>
</reference>
<evidence type="ECO:0000313" key="2">
    <source>
        <dbReference type="Proteomes" id="UP001286313"/>
    </source>
</evidence>
<protein>
    <submittedName>
        <fullName evidence="1">Uncharacterized protein</fullName>
    </submittedName>
</protein>
<sequence length="48" mass="5413">MGHKLHFHTRFAVSPKKTNLNSTLTNYAAQDENSIAYLPLPQLKGEMV</sequence>
<organism evidence="1 2">
    <name type="scientific">Petrolisthes cinctipes</name>
    <name type="common">Flat porcelain crab</name>
    <dbReference type="NCBI Taxonomy" id="88211"/>
    <lineage>
        <taxon>Eukaryota</taxon>
        <taxon>Metazoa</taxon>
        <taxon>Ecdysozoa</taxon>
        <taxon>Arthropoda</taxon>
        <taxon>Crustacea</taxon>
        <taxon>Multicrustacea</taxon>
        <taxon>Malacostraca</taxon>
        <taxon>Eumalacostraca</taxon>
        <taxon>Eucarida</taxon>
        <taxon>Decapoda</taxon>
        <taxon>Pleocyemata</taxon>
        <taxon>Anomura</taxon>
        <taxon>Galatheoidea</taxon>
        <taxon>Porcellanidae</taxon>
        <taxon>Petrolisthes</taxon>
    </lineage>
</organism>
<dbReference type="AlphaFoldDB" id="A0AAE1BF42"/>
<dbReference type="EMBL" id="JAWQEG010009274">
    <property type="protein sequence ID" value="KAK3848903.1"/>
    <property type="molecule type" value="Genomic_DNA"/>
</dbReference>
<dbReference type="Proteomes" id="UP001286313">
    <property type="component" value="Unassembled WGS sequence"/>
</dbReference>